<evidence type="ECO:0000313" key="3">
    <source>
        <dbReference type="Proteomes" id="UP000253647"/>
    </source>
</evidence>
<dbReference type="PANTHER" id="PTHR43245">
    <property type="entry name" value="BIFUNCTIONAL POLYMYXIN RESISTANCE PROTEIN ARNA"/>
    <property type="match status" value="1"/>
</dbReference>
<comment type="caution">
    <text evidence="2">The sequence shown here is derived from an EMBL/GenBank/DDBJ whole genome shotgun (WGS) entry which is preliminary data.</text>
</comment>
<accession>A0A368XT46</accession>
<dbReference type="Proteomes" id="UP000253647">
    <property type="component" value="Unassembled WGS sequence"/>
</dbReference>
<sequence>MLAPGSSSLAVSEGVGSNPPLVLITGANGFVGSRLAPWLASSGKFRVRTLSRYRNFSFPEQVDQSVVAHPFDAAVLAEAVNGVDVVIHCAGRAHVMDDTSGSSLQSYRDINVDYSLRLARAAMSAGVNRFIYLSSVKVNGECTDGRAPFHPLDTPMPEDAYGLSKWEAEQALSETLGDQCELVVVRPPLIYGEGVKGNFARLQTAIIARKPLPLGLLINKRSLISLPNLVDFIECCLTHPQAAGRVFIPCDQQDFSVREMVRQLAYTNNVRPLLLPVPVWCLKLAGRLLGRSEAVGRLCGSLRVDHAHTADWLGWSAPFTPFEKTS</sequence>
<protein>
    <submittedName>
        <fullName evidence="2">Nucleoside-diphosphate-sugar epimerase</fullName>
    </submittedName>
</protein>
<dbReference type="AlphaFoldDB" id="A0A368XT46"/>
<dbReference type="PANTHER" id="PTHR43245:SF58">
    <property type="entry name" value="BLL5923 PROTEIN"/>
    <property type="match status" value="1"/>
</dbReference>
<name>A0A368XT46_MARNT</name>
<organism evidence="2 3">
    <name type="scientific">Marinobacter nauticus</name>
    <name type="common">Marinobacter hydrocarbonoclasticus</name>
    <name type="synonym">Marinobacter aquaeolei</name>
    <dbReference type="NCBI Taxonomy" id="2743"/>
    <lineage>
        <taxon>Bacteria</taxon>
        <taxon>Pseudomonadati</taxon>
        <taxon>Pseudomonadota</taxon>
        <taxon>Gammaproteobacteria</taxon>
        <taxon>Pseudomonadales</taxon>
        <taxon>Marinobacteraceae</taxon>
        <taxon>Marinobacter</taxon>
    </lineage>
</organism>
<feature type="domain" description="NAD-dependent epimerase/dehydratase" evidence="1">
    <location>
        <begin position="22"/>
        <end position="243"/>
    </location>
</feature>
<dbReference type="Pfam" id="PF01370">
    <property type="entry name" value="Epimerase"/>
    <property type="match status" value="1"/>
</dbReference>
<dbReference type="InterPro" id="IPR050177">
    <property type="entry name" value="Lipid_A_modif_metabolic_enz"/>
</dbReference>
<dbReference type="EMBL" id="QPJI01000004">
    <property type="protein sequence ID" value="RCW71133.1"/>
    <property type="molecule type" value="Genomic_DNA"/>
</dbReference>
<proteinExistence type="predicted"/>
<gene>
    <name evidence="2" type="ORF">DET61_104291</name>
</gene>
<dbReference type="InterPro" id="IPR001509">
    <property type="entry name" value="Epimerase_deHydtase"/>
</dbReference>
<dbReference type="InterPro" id="IPR036291">
    <property type="entry name" value="NAD(P)-bd_dom_sf"/>
</dbReference>
<dbReference type="SUPFAM" id="SSF51735">
    <property type="entry name" value="NAD(P)-binding Rossmann-fold domains"/>
    <property type="match status" value="1"/>
</dbReference>
<dbReference type="Gene3D" id="3.40.50.720">
    <property type="entry name" value="NAD(P)-binding Rossmann-like Domain"/>
    <property type="match status" value="1"/>
</dbReference>
<reference evidence="2 3" key="1">
    <citation type="submission" date="2018-07" db="EMBL/GenBank/DDBJ databases">
        <title>Freshwater and sediment microbial communities from various areas in North America, analyzing microbe dynamics in response to fracking.</title>
        <authorList>
            <person name="Lamendella R."/>
        </authorList>
    </citation>
    <scope>NUCLEOTIDE SEQUENCE [LARGE SCALE GENOMIC DNA]</scope>
    <source>
        <strain evidence="2 3">105B</strain>
    </source>
</reference>
<evidence type="ECO:0000313" key="2">
    <source>
        <dbReference type="EMBL" id="RCW71133.1"/>
    </source>
</evidence>
<evidence type="ECO:0000259" key="1">
    <source>
        <dbReference type="Pfam" id="PF01370"/>
    </source>
</evidence>